<dbReference type="Gene3D" id="3.40.50.2300">
    <property type="match status" value="2"/>
</dbReference>
<evidence type="ECO:0000256" key="2">
    <source>
        <dbReference type="ARBA" id="ARBA00022475"/>
    </source>
</evidence>
<dbReference type="InterPro" id="IPR003760">
    <property type="entry name" value="PnrA-like"/>
</dbReference>
<dbReference type="PANTHER" id="PTHR34296">
    <property type="entry name" value="TRANSCRIPTIONAL ACTIVATOR PROTEIN MED"/>
    <property type="match status" value="1"/>
</dbReference>
<evidence type="ECO:0000256" key="5">
    <source>
        <dbReference type="ARBA" id="ARBA00023288"/>
    </source>
</evidence>
<evidence type="ECO:0000313" key="7">
    <source>
        <dbReference type="EMBL" id="HIY67064.1"/>
    </source>
</evidence>
<evidence type="ECO:0000256" key="3">
    <source>
        <dbReference type="ARBA" id="ARBA00022729"/>
    </source>
</evidence>
<organism evidence="7 8">
    <name type="scientific">Candidatus Agrococcus pullicola</name>
    <dbReference type="NCBI Taxonomy" id="2838429"/>
    <lineage>
        <taxon>Bacteria</taxon>
        <taxon>Bacillati</taxon>
        <taxon>Actinomycetota</taxon>
        <taxon>Actinomycetes</taxon>
        <taxon>Micrococcales</taxon>
        <taxon>Microbacteriaceae</taxon>
        <taxon>Agrococcus</taxon>
    </lineage>
</organism>
<dbReference type="PANTHER" id="PTHR34296:SF2">
    <property type="entry name" value="ABC TRANSPORTER GUANOSINE-BINDING PROTEIN NUPN"/>
    <property type="match status" value="1"/>
</dbReference>
<accession>A0A9D1YWB9</accession>
<feature type="domain" description="ABC transporter substrate-binding protein PnrA-like" evidence="6">
    <location>
        <begin position="60"/>
        <end position="343"/>
    </location>
</feature>
<dbReference type="Proteomes" id="UP000824005">
    <property type="component" value="Unassembled WGS sequence"/>
</dbReference>
<evidence type="ECO:0000313" key="8">
    <source>
        <dbReference type="Proteomes" id="UP000824005"/>
    </source>
</evidence>
<evidence type="ECO:0000259" key="6">
    <source>
        <dbReference type="Pfam" id="PF02608"/>
    </source>
</evidence>
<sequence>MTRRIPLSTLSKNSTARRRLLGGASVIAIAGLLAACGQAPEDDGNDTGDGGEGGSDQVPCMVSDAGGFDDQSFNELSHDGLVAGSEAHGLDPRTVESENDTVYESNIESLVNQGCTLIFSVGFLLQPATETMAANYEDVNFAIIDDDQIVADNVKPLIYDTAQAAFLAGYVAAAYTESDRVATWGGMNIPTVTIFMDGFAEGVEYYNEENGTEVEVLGWDVEAQDGSFTGGFEANPEARSMAEQFISQGADVLMPVGGPIFQPAAEAVLDAQGDNPHLAMIGVDTDLTESAPEYADIFLTSVLKGLAVSVEDTITEAVNGEFNNEPFVGTLENDGVGIADFYDFASDLPDTIDADIEELRNAIIDGSLVVESPSSPSI</sequence>
<comment type="caution">
    <text evidence="7">The sequence shown here is derived from an EMBL/GenBank/DDBJ whole genome shotgun (WGS) entry which is preliminary data.</text>
</comment>
<dbReference type="GO" id="GO:0005886">
    <property type="term" value="C:plasma membrane"/>
    <property type="evidence" value="ECO:0007669"/>
    <property type="project" value="UniProtKB-SubCell"/>
</dbReference>
<dbReference type="CDD" id="cd06354">
    <property type="entry name" value="PBP1_PrnA-like"/>
    <property type="match status" value="1"/>
</dbReference>
<evidence type="ECO:0000256" key="4">
    <source>
        <dbReference type="ARBA" id="ARBA00023136"/>
    </source>
</evidence>
<dbReference type="Pfam" id="PF02608">
    <property type="entry name" value="Bmp"/>
    <property type="match status" value="1"/>
</dbReference>
<dbReference type="InterPro" id="IPR050957">
    <property type="entry name" value="BMP_lipoprotein"/>
</dbReference>
<proteinExistence type="predicted"/>
<dbReference type="EMBL" id="DXDC01000375">
    <property type="protein sequence ID" value="HIY67064.1"/>
    <property type="molecule type" value="Genomic_DNA"/>
</dbReference>
<dbReference type="AlphaFoldDB" id="A0A9D1YWB9"/>
<protein>
    <submittedName>
        <fullName evidence="7">BMP family ABC transporter substrate-binding protein</fullName>
    </submittedName>
</protein>
<name>A0A9D1YWB9_9MICO</name>
<gene>
    <name evidence="7" type="ORF">H9830_12415</name>
</gene>
<keyword evidence="5" id="KW-0449">Lipoprotein</keyword>
<keyword evidence="2" id="KW-1003">Cell membrane</keyword>
<reference evidence="7" key="1">
    <citation type="journal article" date="2021" name="PeerJ">
        <title>Extensive microbial diversity within the chicken gut microbiome revealed by metagenomics and culture.</title>
        <authorList>
            <person name="Gilroy R."/>
            <person name="Ravi A."/>
            <person name="Getino M."/>
            <person name="Pursley I."/>
            <person name="Horton D.L."/>
            <person name="Alikhan N.F."/>
            <person name="Baker D."/>
            <person name="Gharbi K."/>
            <person name="Hall N."/>
            <person name="Watson M."/>
            <person name="Adriaenssens E.M."/>
            <person name="Foster-Nyarko E."/>
            <person name="Jarju S."/>
            <person name="Secka A."/>
            <person name="Antonio M."/>
            <person name="Oren A."/>
            <person name="Chaudhuri R.R."/>
            <person name="La Ragione R."/>
            <person name="Hildebrand F."/>
            <person name="Pallen M.J."/>
        </authorList>
    </citation>
    <scope>NUCLEOTIDE SEQUENCE</scope>
    <source>
        <strain evidence="7">ChiGjej1B1-98</strain>
    </source>
</reference>
<evidence type="ECO:0000256" key="1">
    <source>
        <dbReference type="ARBA" id="ARBA00004236"/>
    </source>
</evidence>
<keyword evidence="4" id="KW-0472">Membrane</keyword>
<reference evidence="7" key="2">
    <citation type="submission" date="2021-04" db="EMBL/GenBank/DDBJ databases">
        <authorList>
            <person name="Gilroy R."/>
        </authorList>
    </citation>
    <scope>NUCLEOTIDE SEQUENCE</scope>
    <source>
        <strain evidence="7">ChiGjej1B1-98</strain>
    </source>
</reference>
<comment type="subcellular location">
    <subcellularLocation>
        <location evidence="1">Cell membrane</location>
    </subcellularLocation>
</comment>
<keyword evidence="3" id="KW-0732">Signal</keyword>